<dbReference type="Proteomes" id="UP001186974">
    <property type="component" value="Unassembled WGS sequence"/>
</dbReference>
<evidence type="ECO:0000313" key="1">
    <source>
        <dbReference type="EMBL" id="KAK3081568.1"/>
    </source>
</evidence>
<organism evidence="1 2">
    <name type="scientific">Coniosporium uncinatum</name>
    <dbReference type="NCBI Taxonomy" id="93489"/>
    <lineage>
        <taxon>Eukaryota</taxon>
        <taxon>Fungi</taxon>
        <taxon>Dikarya</taxon>
        <taxon>Ascomycota</taxon>
        <taxon>Pezizomycotina</taxon>
        <taxon>Dothideomycetes</taxon>
        <taxon>Dothideomycetes incertae sedis</taxon>
        <taxon>Coniosporium</taxon>
    </lineage>
</organism>
<keyword evidence="2" id="KW-1185">Reference proteome</keyword>
<name>A0ACC3DXK9_9PEZI</name>
<protein>
    <submittedName>
        <fullName evidence="1">Uncharacterized protein</fullName>
    </submittedName>
</protein>
<reference evidence="1" key="1">
    <citation type="submission" date="2024-09" db="EMBL/GenBank/DDBJ databases">
        <title>Black Yeasts Isolated from many extreme environments.</title>
        <authorList>
            <person name="Coleine C."/>
            <person name="Stajich J.E."/>
            <person name="Selbmann L."/>
        </authorList>
    </citation>
    <scope>NUCLEOTIDE SEQUENCE</scope>
    <source>
        <strain evidence="1">CCFEE 5737</strain>
    </source>
</reference>
<dbReference type="EMBL" id="JAWDJW010000127">
    <property type="protein sequence ID" value="KAK3081568.1"/>
    <property type="molecule type" value="Genomic_DNA"/>
</dbReference>
<evidence type="ECO:0000313" key="2">
    <source>
        <dbReference type="Proteomes" id="UP001186974"/>
    </source>
</evidence>
<gene>
    <name evidence="1" type="ORF">LTS18_005353</name>
</gene>
<proteinExistence type="predicted"/>
<feature type="non-terminal residue" evidence="1">
    <location>
        <position position="283"/>
    </location>
</feature>
<accession>A0ACC3DXK9</accession>
<sequence length="283" mass="31388">MAVTIPPQPAPIDKAYKPKVSIVKLPTTASIEDILAIIDRDGGVILENFATAAELEAVDQDVEAYKRAHPEQTNTGIPILPKETYSVPGLVGQSDTVAKFCEHPVLEQLRTTILQERFVARREGVEEHNVVDPLLSISITFHIRYGAPRQRLHRDDNIHGIRHPVPLEKASQFGCLIAGCKTTRENGATMFVPGSHKWDDEREPRLDELCFAEWGAEMEPGSALVFLASCYHGGGHNSVPDFVRKVHGLFFCRGTMRTEENQFLAIPRSKVMGMSPKMLSLLG</sequence>
<comment type="caution">
    <text evidence="1">The sequence shown here is derived from an EMBL/GenBank/DDBJ whole genome shotgun (WGS) entry which is preliminary data.</text>
</comment>